<reference evidence="1 2" key="1">
    <citation type="submission" date="2019-01" db="EMBL/GenBank/DDBJ databases">
        <title>Sequencing of cultivated peanut Arachis hypogaea provides insights into genome evolution and oil improvement.</title>
        <authorList>
            <person name="Chen X."/>
        </authorList>
    </citation>
    <scope>NUCLEOTIDE SEQUENCE [LARGE SCALE GENOMIC DNA]</scope>
    <source>
        <strain evidence="2">cv. Fuhuasheng</strain>
        <tissue evidence="1">Leaves</tissue>
    </source>
</reference>
<dbReference type="AlphaFoldDB" id="A0A445ADT8"/>
<sequence>MSNQARWSVLQSYNLLKWHRAAHRAAIKVLEIGASLRGLRKLCIARNDPQKFRIIDKSILCIQPTYRANISSLLTRLLQLPTGFTGLHIVFRCPSVGPCIG</sequence>
<evidence type="ECO:0000313" key="1">
    <source>
        <dbReference type="EMBL" id="RYR24577.1"/>
    </source>
</evidence>
<accession>A0A445ADT8</accession>
<dbReference type="Proteomes" id="UP000289738">
    <property type="component" value="Chromosome B02"/>
</dbReference>
<evidence type="ECO:0000313" key="2">
    <source>
        <dbReference type="Proteomes" id="UP000289738"/>
    </source>
</evidence>
<organism evidence="1 2">
    <name type="scientific">Arachis hypogaea</name>
    <name type="common">Peanut</name>
    <dbReference type="NCBI Taxonomy" id="3818"/>
    <lineage>
        <taxon>Eukaryota</taxon>
        <taxon>Viridiplantae</taxon>
        <taxon>Streptophyta</taxon>
        <taxon>Embryophyta</taxon>
        <taxon>Tracheophyta</taxon>
        <taxon>Spermatophyta</taxon>
        <taxon>Magnoliopsida</taxon>
        <taxon>eudicotyledons</taxon>
        <taxon>Gunneridae</taxon>
        <taxon>Pentapetalae</taxon>
        <taxon>rosids</taxon>
        <taxon>fabids</taxon>
        <taxon>Fabales</taxon>
        <taxon>Fabaceae</taxon>
        <taxon>Papilionoideae</taxon>
        <taxon>50 kb inversion clade</taxon>
        <taxon>dalbergioids sensu lato</taxon>
        <taxon>Dalbergieae</taxon>
        <taxon>Pterocarpus clade</taxon>
        <taxon>Arachis</taxon>
    </lineage>
</organism>
<dbReference type="EMBL" id="SDMP01000012">
    <property type="protein sequence ID" value="RYR24577.1"/>
    <property type="molecule type" value="Genomic_DNA"/>
</dbReference>
<gene>
    <name evidence="1" type="ORF">Ahy_B02g058080</name>
</gene>
<keyword evidence="2" id="KW-1185">Reference proteome</keyword>
<comment type="caution">
    <text evidence="1">The sequence shown here is derived from an EMBL/GenBank/DDBJ whole genome shotgun (WGS) entry which is preliminary data.</text>
</comment>
<protein>
    <submittedName>
        <fullName evidence="1">Uncharacterized protein</fullName>
    </submittedName>
</protein>
<name>A0A445ADT8_ARAHY</name>
<proteinExistence type="predicted"/>